<proteinExistence type="predicted"/>
<evidence type="ECO:0000256" key="2">
    <source>
        <dbReference type="ARBA" id="ARBA00022741"/>
    </source>
</evidence>
<keyword evidence="4" id="KW-0030">Aminoacyl-tRNA synthetase</keyword>
<gene>
    <name evidence="6" type="primary">serS</name>
    <name evidence="6" type="ORF">LFW2832_01101</name>
</gene>
<keyword evidence="1 6" id="KW-0436">Ligase</keyword>
<evidence type="ECO:0000256" key="4">
    <source>
        <dbReference type="ARBA" id="ARBA00023146"/>
    </source>
</evidence>
<evidence type="ECO:0000259" key="5">
    <source>
        <dbReference type="PROSITE" id="PS50862"/>
    </source>
</evidence>
<keyword evidence="3" id="KW-0067">ATP-binding</keyword>
<sequence>MTIITTKTKPIPRIEGEIIRRSPSLRTARKIRGFDSLVENNMVGEFLKNSGQFVILPKGARLMKAICTLLDRCIRKPLGFEEVFLPKIAPVDSFRKAGILGKWDGYLIAAIPFSDTHGVTEEYLLDPLQCTTFYQFHENKVIDTSMGPVKWFDSSGPTYRNEDSDRIVPLVKQREFHRAEFVYMGTRAHVIQIREECLARLERMCRDLGLGYRIVVGSGCYQLESGKSEMPQTVEEIPIKDLEIHCPGYENGGSFLEVAGSAVLGTIITSRFKIRDQNGNELWSGCTGIGLERLMFAVLTNYGVDFDNLPVTVQEAMA</sequence>
<dbReference type="SUPFAM" id="SSF55681">
    <property type="entry name" value="Class II aaRS and biotin synthetases"/>
    <property type="match status" value="1"/>
</dbReference>
<evidence type="ECO:0000313" key="6">
    <source>
        <dbReference type="EMBL" id="VVC04764.1"/>
    </source>
</evidence>
<dbReference type="Gene3D" id="3.30.930.10">
    <property type="entry name" value="Bira Bifunctional Protein, Domain 2"/>
    <property type="match status" value="1"/>
</dbReference>
<evidence type="ECO:0000313" key="7">
    <source>
        <dbReference type="Proteomes" id="UP000789941"/>
    </source>
</evidence>
<dbReference type="GO" id="GO:0005524">
    <property type="term" value="F:ATP binding"/>
    <property type="evidence" value="ECO:0007669"/>
    <property type="project" value="UniProtKB-KW"/>
</dbReference>
<evidence type="ECO:0000256" key="3">
    <source>
        <dbReference type="ARBA" id="ARBA00022840"/>
    </source>
</evidence>
<protein>
    <submittedName>
        <fullName evidence="6">Type-2 serine--tRNA ligase</fullName>
        <ecNumber evidence="6">6.1.1.11</ecNumber>
    </submittedName>
</protein>
<dbReference type="InterPro" id="IPR006195">
    <property type="entry name" value="aa-tRNA-synth_II"/>
</dbReference>
<comment type="caution">
    <text evidence="6">The sequence shown here is derived from an EMBL/GenBank/DDBJ whole genome shotgun (WGS) entry which is preliminary data.</text>
</comment>
<dbReference type="Pfam" id="PF00587">
    <property type="entry name" value="tRNA-synt_2b"/>
    <property type="match status" value="1"/>
</dbReference>
<dbReference type="EC" id="6.1.1.11" evidence="6"/>
<dbReference type="GO" id="GO:0006418">
    <property type="term" value="P:tRNA aminoacylation for protein translation"/>
    <property type="evidence" value="ECO:0007669"/>
    <property type="project" value="InterPro"/>
</dbReference>
<reference evidence="6 7" key="1">
    <citation type="submission" date="2019-08" db="EMBL/GenBank/DDBJ databases">
        <authorList>
            <person name="Vazquez-Campos X."/>
        </authorList>
    </citation>
    <scope>NUCLEOTIDE SEQUENCE [LARGE SCALE GENOMIC DNA]</scope>
    <source>
        <strain evidence="6">LFW-283_2</strain>
    </source>
</reference>
<dbReference type="EMBL" id="CABMJJ010000011">
    <property type="protein sequence ID" value="VVC04764.1"/>
    <property type="molecule type" value="Genomic_DNA"/>
</dbReference>
<dbReference type="Proteomes" id="UP000789941">
    <property type="component" value="Unassembled WGS sequence"/>
</dbReference>
<organism evidence="6 7">
    <name type="scientific">Candidatus Bilamarchaeum dharawalense</name>
    <dbReference type="NCBI Taxonomy" id="2885759"/>
    <lineage>
        <taxon>Archaea</taxon>
        <taxon>Candidatus Micrarchaeota</taxon>
        <taxon>Candidatus Micrarchaeia</taxon>
        <taxon>Candidatus Anstonellales</taxon>
        <taxon>Candidatus Bilamarchaeaceae</taxon>
        <taxon>Candidatus Bilamarchaeum</taxon>
    </lineage>
</organism>
<evidence type="ECO:0000256" key="1">
    <source>
        <dbReference type="ARBA" id="ARBA00022598"/>
    </source>
</evidence>
<dbReference type="InterPro" id="IPR045864">
    <property type="entry name" value="aa-tRNA-synth_II/BPL/LPL"/>
</dbReference>
<keyword evidence="2" id="KW-0547">Nucleotide-binding</keyword>
<dbReference type="PROSITE" id="PS50862">
    <property type="entry name" value="AA_TRNA_LIGASE_II"/>
    <property type="match status" value="1"/>
</dbReference>
<feature type="domain" description="Aminoacyl-transfer RNA synthetases class-II family profile" evidence="5">
    <location>
        <begin position="57"/>
        <end position="310"/>
    </location>
</feature>
<dbReference type="AlphaFoldDB" id="A0A5E4LRZ9"/>
<name>A0A5E4LRZ9_9ARCH</name>
<accession>A0A5E4LRZ9</accession>
<dbReference type="GO" id="GO:0004828">
    <property type="term" value="F:serine-tRNA ligase activity"/>
    <property type="evidence" value="ECO:0007669"/>
    <property type="project" value="UniProtKB-EC"/>
</dbReference>
<dbReference type="InterPro" id="IPR002314">
    <property type="entry name" value="aa-tRNA-synt_IIb"/>
</dbReference>